<evidence type="ECO:0000313" key="2">
    <source>
        <dbReference type="Proteomes" id="UP000280834"/>
    </source>
</evidence>
<dbReference type="EMBL" id="UZAG01003127">
    <property type="protein sequence ID" value="VDO14833.1"/>
    <property type="molecule type" value="Genomic_DNA"/>
</dbReference>
<dbReference type="AlphaFoldDB" id="A0A3P7U3A2"/>
<accession>A0A3P7U3A2</accession>
<dbReference type="Proteomes" id="UP000280834">
    <property type="component" value="Unassembled WGS sequence"/>
</dbReference>
<protein>
    <submittedName>
        <fullName evidence="1">Uncharacterized protein</fullName>
    </submittedName>
</protein>
<name>A0A3P7U3A2_9BILA</name>
<keyword evidence="2" id="KW-1185">Reference proteome</keyword>
<sequence length="55" mass="5855">MGGNLIRPGNLFIDCEDNDEAKPWVVNSSSCKPSGITRSIWLVSSLDDDATATAS</sequence>
<reference evidence="1 2" key="1">
    <citation type="submission" date="2018-11" db="EMBL/GenBank/DDBJ databases">
        <authorList>
            <consortium name="Pathogen Informatics"/>
        </authorList>
    </citation>
    <scope>NUCLEOTIDE SEQUENCE [LARGE SCALE GENOMIC DNA]</scope>
</reference>
<proteinExistence type="predicted"/>
<organism evidence="1 2">
    <name type="scientific">Brugia timori</name>
    <dbReference type="NCBI Taxonomy" id="42155"/>
    <lineage>
        <taxon>Eukaryota</taxon>
        <taxon>Metazoa</taxon>
        <taxon>Ecdysozoa</taxon>
        <taxon>Nematoda</taxon>
        <taxon>Chromadorea</taxon>
        <taxon>Rhabditida</taxon>
        <taxon>Spirurina</taxon>
        <taxon>Spiruromorpha</taxon>
        <taxon>Filarioidea</taxon>
        <taxon>Onchocercidae</taxon>
        <taxon>Brugia</taxon>
    </lineage>
</organism>
<evidence type="ECO:0000313" key="1">
    <source>
        <dbReference type="EMBL" id="VDO14833.1"/>
    </source>
</evidence>
<gene>
    <name evidence="1" type="ORF">BTMF_LOCUS3459</name>
</gene>